<organism evidence="1 2">
    <name type="scientific">Dipteronia dyeriana</name>
    <dbReference type="NCBI Taxonomy" id="168575"/>
    <lineage>
        <taxon>Eukaryota</taxon>
        <taxon>Viridiplantae</taxon>
        <taxon>Streptophyta</taxon>
        <taxon>Embryophyta</taxon>
        <taxon>Tracheophyta</taxon>
        <taxon>Spermatophyta</taxon>
        <taxon>Magnoliopsida</taxon>
        <taxon>eudicotyledons</taxon>
        <taxon>Gunneridae</taxon>
        <taxon>Pentapetalae</taxon>
        <taxon>rosids</taxon>
        <taxon>malvids</taxon>
        <taxon>Sapindales</taxon>
        <taxon>Sapindaceae</taxon>
        <taxon>Hippocastanoideae</taxon>
        <taxon>Acereae</taxon>
        <taxon>Dipteronia</taxon>
    </lineage>
</organism>
<dbReference type="PANTHER" id="PTHR31973:SF187">
    <property type="entry name" value="MUTATOR TRANSPOSASE MUDRA PROTEIN"/>
    <property type="match status" value="1"/>
</dbReference>
<evidence type="ECO:0008006" key="3">
    <source>
        <dbReference type="Google" id="ProtNLM"/>
    </source>
</evidence>
<name>A0AAE0CK60_9ROSI</name>
<dbReference type="PANTHER" id="PTHR31973">
    <property type="entry name" value="POLYPROTEIN, PUTATIVE-RELATED"/>
    <property type="match status" value="1"/>
</dbReference>
<protein>
    <recommendedName>
        <fullName evidence="3">MULE transposase domain-containing protein</fullName>
    </recommendedName>
</protein>
<proteinExistence type="predicted"/>
<comment type="caution">
    <text evidence="1">The sequence shown here is derived from an EMBL/GenBank/DDBJ whole genome shotgun (WGS) entry which is preliminary data.</text>
</comment>
<evidence type="ECO:0000313" key="2">
    <source>
        <dbReference type="Proteomes" id="UP001280121"/>
    </source>
</evidence>
<dbReference type="EMBL" id="JANJYI010000004">
    <property type="protein sequence ID" value="KAK2654205.1"/>
    <property type="molecule type" value="Genomic_DNA"/>
</dbReference>
<gene>
    <name evidence="1" type="ORF">Ddye_014061</name>
</gene>
<keyword evidence="2" id="KW-1185">Reference proteome</keyword>
<reference evidence="1" key="1">
    <citation type="journal article" date="2023" name="Plant J.">
        <title>Genome sequences and population genomics provide insights into the demographic history, inbreeding, and mutation load of two 'living fossil' tree species of Dipteronia.</title>
        <authorList>
            <person name="Feng Y."/>
            <person name="Comes H.P."/>
            <person name="Chen J."/>
            <person name="Zhu S."/>
            <person name="Lu R."/>
            <person name="Zhang X."/>
            <person name="Li P."/>
            <person name="Qiu J."/>
            <person name="Olsen K.M."/>
            <person name="Qiu Y."/>
        </authorList>
    </citation>
    <scope>NUCLEOTIDE SEQUENCE</scope>
    <source>
        <strain evidence="1">KIB01</strain>
    </source>
</reference>
<sequence>MELLGEDLELNNSHVIVWITDKQKGLIDSIRELFPHSEHWFYLKHFFNNFKASHKGLMLKNLLWGATKSTTKQGFTQFMESLRIESETAYQWLVTKRAAVEKWHHQIGPKVMKFVERIMKDSSICNPEYSGNYVYQVKENGGEQFMVNIEQKECACNKW</sequence>
<dbReference type="AlphaFoldDB" id="A0AAE0CK60"/>
<accession>A0AAE0CK60</accession>
<evidence type="ECO:0000313" key="1">
    <source>
        <dbReference type="EMBL" id="KAK2654205.1"/>
    </source>
</evidence>
<dbReference type="Proteomes" id="UP001280121">
    <property type="component" value="Unassembled WGS sequence"/>
</dbReference>